<accession>A0A422M9Y7</accession>
<organism evidence="1 2">
    <name type="scientific">Lacticaseibacillus paracasei</name>
    <name type="common">Lactobacillus paracasei</name>
    <dbReference type="NCBI Taxonomy" id="1597"/>
    <lineage>
        <taxon>Bacteria</taxon>
        <taxon>Bacillati</taxon>
        <taxon>Bacillota</taxon>
        <taxon>Bacilli</taxon>
        <taxon>Lactobacillales</taxon>
        <taxon>Lactobacillaceae</taxon>
        <taxon>Lacticaseibacillus</taxon>
    </lineage>
</organism>
<evidence type="ECO:0000313" key="2">
    <source>
        <dbReference type="Proteomes" id="UP000285532"/>
    </source>
</evidence>
<comment type="caution">
    <text evidence="1">The sequence shown here is derived from an EMBL/GenBank/DDBJ whole genome shotgun (WGS) entry which is preliminary data.</text>
</comment>
<sequence length="46" mass="4955">MTSKQSFSSSDITSQSGYFSALKATVETAFYGENVKQVTTIATPML</sequence>
<name>A0A422M9Y7_LACPA</name>
<dbReference type="Proteomes" id="UP000285532">
    <property type="component" value="Unassembled WGS sequence"/>
</dbReference>
<dbReference type="EMBL" id="LKFU01000066">
    <property type="protein sequence ID" value="RND85520.1"/>
    <property type="molecule type" value="Genomic_DNA"/>
</dbReference>
<gene>
    <name evidence="1" type="ORF">FAM18172_01918</name>
</gene>
<reference evidence="1 2" key="1">
    <citation type="journal article" date="2018" name="Front. Microbiol.">
        <title>Conversion of Methionine to Cysteine in Lactobacillus paracasei Depends on the Highly Mobile cysK-ctl-cysE Gene Cluster.</title>
        <authorList>
            <person name="Wuthrich D."/>
            <person name="Irmler S."/>
            <person name="Berthoud H."/>
            <person name="Guggenbuhl B."/>
            <person name="Eugster E."/>
            <person name="Bruggmann R."/>
        </authorList>
    </citation>
    <scope>NUCLEOTIDE SEQUENCE [LARGE SCALE GENOMIC DNA]</scope>
    <source>
        <strain evidence="1 2">FAM18172</strain>
    </source>
</reference>
<protein>
    <submittedName>
        <fullName evidence="1">Uncharacterized protein</fullName>
    </submittedName>
</protein>
<proteinExistence type="predicted"/>
<dbReference type="AlphaFoldDB" id="A0A422M9Y7"/>
<evidence type="ECO:0000313" key="1">
    <source>
        <dbReference type="EMBL" id="RND85520.1"/>
    </source>
</evidence>